<dbReference type="InterPro" id="IPR037185">
    <property type="entry name" value="EmrE-like"/>
</dbReference>
<evidence type="ECO:0000259" key="3">
    <source>
        <dbReference type="Pfam" id="PF00892"/>
    </source>
</evidence>
<dbReference type="Proteomes" id="UP001479933">
    <property type="component" value="Chromosome"/>
</dbReference>
<dbReference type="RefSeq" id="WP_066165411.1">
    <property type="nucleotide sequence ID" value="NZ_CP136137.1"/>
</dbReference>
<feature type="transmembrane region" description="Helical" evidence="2">
    <location>
        <begin position="119"/>
        <end position="143"/>
    </location>
</feature>
<dbReference type="InterPro" id="IPR000620">
    <property type="entry name" value="EamA_dom"/>
</dbReference>
<feature type="transmembrane region" description="Helical" evidence="2">
    <location>
        <begin position="150"/>
        <end position="169"/>
    </location>
</feature>
<feature type="transmembrane region" description="Helical" evidence="2">
    <location>
        <begin position="95"/>
        <end position="113"/>
    </location>
</feature>
<feature type="transmembrane region" description="Helical" evidence="2">
    <location>
        <begin position="66"/>
        <end position="83"/>
    </location>
</feature>
<feature type="transmembrane region" description="Helical" evidence="2">
    <location>
        <begin position="275"/>
        <end position="294"/>
    </location>
</feature>
<keyword evidence="2" id="KW-1133">Transmembrane helix</keyword>
<feature type="domain" description="EamA" evidence="3">
    <location>
        <begin position="183"/>
        <end position="317"/>
    </location>
</feature>
<feature type="transmembrane region" description="Helical" evidence="2">
    <location>
        <begin position="181"/>
        <end position="202"/>
    </location>
</feature>
<feature type="transmembrane region" description="Helical" evidence="2">
    <location>
        <begin position="300"/>
        <end position="318"/>
    </location>
</feature>
<reference evidence="4 5" key="1">
    <citation type="journal article" date="2023" name="Virus Evol.">
        <title>Computational host range prediction-The good, the bad, and the ugly.</title>
        <authorList>
            <person name="Howell A.A."/>
            <person name="Versoza C.J."/>
            <person name="Pfeifer S.P."/>
        </authorList>
    </citation>
    <scope>NUCLEOTIDE SEQUENCE [LARGE SCALE GENOMIC DNA]</scope>
    <source>
        <strain evidence="4 5">1610/1b</strain>
    </source>
</reference>
<dbReference type="EMBL" id="CP136137">
    <property type="protein sequence ID" value="WYY09437.1"/>
    <property type="molecule type" value="Genomic_DNA"/>
</dbReference>
<proteinExistence type="inferred from homology"/>
<name>A0ABZ2U789_9ACTN</name>
<evidence type="ECO:0000256" key="1">
    <source>
        <dbReference type="ARBA" id="ARBA00007362"/>
    </source>
</evidence>
<sequence>MTASAPSTPTRITAPLRTRITTETVDSSSLARNAIDGRWIAAAGATAISLTAVFTRLADVNVATTLFYRCLIAAVPLALLAWFEIRRHGVPTRRTFGLHLLAGVLLGIDFATWTQSIFLVGAGVATILNNVQAIVVPLLAWALFRDRVSLRFVLAMPVMLVSLTLAGGLLGSDSASAPDPFLGTVLGLVSGVAYAGFILIIARTGDPRGGPNTQVLTTTIVSGIVGAGIAAFWGGIDLTPGWAPLGWLAALALGGHVLGWVLISTALPRLPVQIGASMLLLQPALAVVFAMVILAERPTAMQLLGCAGVVAMVAVVSMSRREPAVEDVDTRAPADRGDAAVARRRSVDC</sequence>
<evidence type="ECO:0000256" key="2">
    <source>
        <dbReference type="SAM" id="Phobius"/>
    </source>
</evidence>
<feature type="transmembrane region" description="Helical" evidence="2">
    <location>
        <begin position="242"/>
        <end position="263"/>
    </location>
</feature>
<gene>
    <name evidence="4" type="ORF">RVF87_10375</name>
</gene>
<keyword evidence="2" id="KW-0472">Membrane</keyword>
<feature type="transmembrane region" description="Helical" evidence="2">
    <location>
        <begin position="214"/>
        <end position="236"/>
    </location>
</feature>
<organism evidence="4 5">
    <name type="scientific">Gordonia hydrophobica</name>
    <dbReference type="NCBI Taxonomy" id="40516"/>
    <lineage>
        <taxon>Bacteria</taxon>
        <taxon>Bacillati</taxon>
        <taxon>Actinomycetota</taxon>
        <taxon>Actinomycetes</taxon>
        <taxon>Mycobacteriales</taxon>
        <taxon>Gordoniaceae</taxon>
        <taxon>Gordonia</taxon>
    </lineage>
</organism>
<evidence type="ECO:0000313" key="5">
    <source>
        <dbReference type="Proteomes" id="UP001479933"/>
    </source>
</evidence>
<evidence type="ECO:0000313" key="4">
    <source>
        <dbReference type="EMBL" id="WYY09437.1"/>
    </source>
</evidence>
<dbReference type="PANTHER" id="PTHR22911">
    <property type="entry name" value="ACYL-MALONYL CONDENSING ENZYME-RELATED"/>
    <property type="match status" value="1"/>
</dbReference>
<protein>
    <submittedName>
        <fullName evidence="4">DMT family transporter</fullName>
    </submittedName>
</protein>
<feature type="domain" description="EamA" evidence="3">
    <location>
        <begin position="40"/>
        <end position="165"/>
    </location>
</feature>
<keyword evidence="2" id="KW-0812">Transmembrane</keyword>
<dbReference type="Pfam" id="PF00892">
    <property type="entry name" value="EamA"/>
    <property type="match status" value="2"/>
</dbReference>
<keyword evidence="5" id="KW-1185">Reference proteome</keyword>
<comment type="similarity">
    <text evidence="1">Belongs to the EamA transporter family.</text>
</comment>
<dbReference type="SUPFAM" id="SSF103481">
    <property type="entry name" value="Multidrug resistance efflux transporter EmrE"/>
    <property type="match status" value="2"/>
</dbReference>
<accession>A0ABZ2U789</accession>